<dbReference type="EMBL" id="MPUH01000029">
    <property type="protein sequence ID" value="OMJ94251.1"/>
    <property type="molecule type" value="Genomic_DNA"/>
</dbReference>
<comment type="caution">
    <text evidence="2">The sequence shown here is derived from an EMBL/GenBank/DDBJ whole genome shotgun (WGS) entry which is preliminary data.</text>
</comment>
<organism evidence="2 3">
    <name type="scientific">Stentor coeruleus</name>
    <dbReference type="NCBI Taxonomy" id="5963"/>
    <lineage>
        <taxon>Eukaryota</taxon>
        <taxon>Sar</taxon>
        <taxon>Alveolata</taxon>
        <taxon>Ciliophora</taxon>
        <taxon>Postciliodesmatophora</taxon>
        <taxon>Heterotrichea</taxon>
        <taxon>Heterotrichida</taxon>
        <taxon>Stentoridae</taxon>
        <taxon>Stentor</taxon>
    </lineage>
</organism>
<evidence type="ECO:0000313" key="3">
    <source>
        <dbReference type="Proteomes" id="UP000187209"/>
    </source>
</evidence>
<feature type="compositionally biased region" description="Basic and acidic residues" evidence="1">
    <location>
        <begin position="16"/>
        <end position="27"/>
    </location>
</feature>
<proteinExistence type="predicted"/>
<feature type="region of interest" description="Disordered" evidence="1">
    <location>
        <begin position="1"/>
        <end position="36"/>
    </location>
</feature>
<accession>A0A1R2CZ34</accession>
<evidence type="ECO:0000256" key="1">
    <source>
        <dbReference type="SAM" id="MobiDB-lite"/>
    </source>
</evidence>
<dbReference type="Proteomes" id="UP000187209">
    <property type="component" value="Unassembled WGS sequence"/>
</dbReference>
<sequence>MGACISKKQTHKLQKHSKDPKSNEIIKKTSLQTSTSSLTTPTFYSKILTRIVLRQPVLQDLKQNKLYASRMQKNDTESTTAIQNIASDKKNYVFEIGKDSN</sequence>
<evidence type="ECO:0000313" key="2">
    <source>
        <dbReference type="EMBL" id="OMJ94251.1"/>
    </source>
</evidence>
<gene>
    <name evidence="2" type="ORF">SteCoe_2587</name>
</gene>
<name>A0A1R2CZ34_9CILI</name>
<protein>
    <submittedName>
        <fullName evidence="2">Uncharacterized protein</fullName>
    </submittedName>
</protein>
<reference evidence="2 3" key="1">
    <citation type="submission" date="2016-11" db="EMBL/GenBank/DDBJ databases">
        <title>The macronuclear genome of Stentor coeruleus: a giant cell with tiny introns.</title>
        <authorList>
            <person name="Slabodnick M."/>
            <person name="Ruby J.G."/>
            <person name="Reiff S.B."/>
            <person name="Swart E.C."/>
            <person name="Gosai S."/>
            <person name="Prabakaran S."/>
            <person name="Witkowska E."/>
            <person name="Larue G.E."/>
            <person name="Fisher S."/>
            <person name="Freeman R.M."/>
            <person name="Gunawardena J."/>
            <person name="Chu W."/>
            <person name="Stover N.A."/>
            <person name="Gregory B.D."/>
            <person name="Nowacki M."/>
            <person name="Derisi J."/>
            <person name="Roy S.W."/>
            <person name="Marshall W.F."/>
            <person name="Sood P."/>
        </authorList>
    </citation>
    <scope>NUCLEOTIDE SEQUENCE [LARGE SCALE GENOMIC DNA]</scope>
    <source>
        <strain evidence="2">WM001</strain>
    </source>
</reference>
<keyword evidence="3" id="KW-1185">Reference proteome</keyword>
<dbReference type="AlphaFoldDB" id="A0A1R2CZ34"/>